<dbReference type="InterPro" id="IPR001207">
    <property type="entry name" value="Transposase_mutator"/>
</dbReference>
<keyword evidence="1" id="KW-0815">Transposition</keyword>
<evidence type="ECO:0000256" key="2">
    <source>
        <dbReference type="ARBA" id="ARBA00023125"/>
    </source>
</evidence>
<dbReference type="EMBL" id="LAZR01001017">
    <property type="protein sequence ID" value="KKN52484.1"/>
    <property type="molecule type" value="Genomic_DNA"/>
</dbReference>
<dbReference type="AlphaFoldDB" id="A0A0F9RC38"/>
<reference evidence="4" key="1">
    <citation type="journal article" date="2015" name="Nature">
        <title>Complex archaea that bridge the gap between prokaryotes and eukaryotes.</title>
        <authorList>
            <person name="Spang A."/>
            <person name="Saw J.H."/>
            <person name="Jorgensen S.L."/>
            <person name="Zaremba-Niedzwiedzka K."/>
            <person name="Martijn J."/>
            <person name="Lind A.E."/>
            <person name="van Eijk R."/>
            <person name="Schleper C."/>
            <person name="Guy L."/>
            <person name="Ettema T.J."/>
        </authorList>
    </citation>
    <scope>NUCLEOTIDE SEQUENCE</scope>
</reference>
<organism evidence="4">
    <name type="scientific">marine sediment metagenome</name>
    <dbReference type="NCBI Taxonomy" id="412755"/>
    <lineage>
        <taxon>unclassified sequences</taxon>
        <taxon>metagenomes</taxon>
        <taxon>ecological metagenomes</taxon>
    </lineage>
</organism>
<evidence type="ECO:0000256" key="1">
    <source>
        <dbReference type="ARBA" id="ARBA00022578"/>
    </source>
</evidence>
<dbReference type="PANTHER" id="PTHR33217">
    <property type="entry name" value="TRANSPOSASE FOR INSERTION SEQUENCE ELEMENT IS1081"/>
    <property type="match status" value="1"/>
</dbReference>
<dbReference type="PANTHER" id="PTHR33217:SF9">
    <property type="entry name" value="MUTATOR FAMILY TRANSPOSASE"/>
    <property type="match status" value="1"/>
</dbReference>
<gene>
    <name evidence="4" type="ORF">LCGC14_0612160</name>
</gene>
<name>A0A0F9RC38_9ZZZZ</name>
<dbReference type="Pfam" id="PF00872">
    <property type="entry name" value="Transposase_mut"/>
    <property type="match status" value="1"/>
</dbReference>
<dbReference type="GO" id="GO:0004803">
    <property type="term" value="F:transposase activity"/>
    <property type="evidence" value="ECO:0007669"/>
    <property type="project" value="InterPro"/>
</dbReference>
<keyword evidence="3" id="KW-0233">DNA recombination</keyword>
<accession>A0A0F9RC38</accession>
<protein>
    <recommendedName>
        <fullName evidence="5">Mutator family transposase</fullName>
    </recommendedName>
</protein>
<keyword evidence="2" id="KW-0238">DNA-binding</keyword>
<evidence type="ECO:0000313" key="4">
    <source>
        <dbReference type="EMBL" id="KKN52484.1"/>
    </source>
</evidence>
<dbReference type="GO" id="GO:0006313">
    <property type="term" value="P:DNA transposition"/>
    <property type="evidence" value="ECO:0007669"/>
    <property type="project" value="InterPro"/>
</dbReference>
<comment type="caution">
    <text evidence="4">The sequence shown here is derived from an EMBL/GenBank/DDBJ whole genome shotgun (WGS) entry which is preliminary data.</text>
</comment>
<sequence length="416" mass="46964">MKTNTIPQLPDPHGFSPDPLTELLRSGAQRLIEQAVEAELSVLLEAYVSDKMDDSRARLVRHGHLPEREVLTGIGAVPVKVPRVRDRGGDAEKVRFTSTILPPYLRKAKSIEELLPWLYLKGISTGDMHEALAALLGPNAAGLSSTTISRLKADWWDEYDRWQRRDLSARRFVYIWADGVYSRPRMAEEKQCVLVLIGADEWGRKEIIGLADGYRESTQSWRELLLDLQRRKLTHAPDLAIGGGALGFWNALREVFGATKEQRCWFHRTGNVLNAMPKSVQAKAKGYLHDIWQAETRVDAAAAFDYFVATYGVKYDKAVAKLTKDCDVLLAFYDFPAEHWKHIRTTNPIESTFATVRHRTGKTKGSLSRKTGLAMAFKLMMSAQTKWRKLDAANRMPEIIEGIEFKDGIKQLQSAA</sequence>
<evidence type="ECO:0000256" key="3">
    <source>
        <dbReference type="ARBA" id="ARBA00023172"/>
    </source>
</evidence>
<dbReference type="GO" id="GO:0003677">
    <property type="term" value="F:DNA binding"/>
    <property type="evidence" value="ECO:0007669"/>
    <property type="project" value="UniProtKB-KW"/>
</dbReference>
<evidence type="ECO:0008006" key="5">
    <source>
        <dbReference type="Google" id="ProtNLM"/>
    </source>
</evidence>
<dbReference type="NCBIfam" id="NF033543">
    <property type="entry name" value="transpos_IS256"/>
    <property type="match status" value="1"/>
</dbReference>
<proteinExistence type="predicted"/>